<dbReference type="GO" id="GO:0051233">
    <property type="term" value="C:spindle midzone"/>
    <property type="evidence" value="ECO:0007669"/>
    <property type="project" value="TreeGrafter"/>
</dbReference>
<evidence type="ECO:0000256" key="4">
    <source>
        <dbReference type="ARBA" id="ARBA00022771"/>
    </source>
</evidence>
<evidence type="ECO:0000256" key="7">
    <source>
        <dbReference type="ARBA" id="ARBA00022871"/>
    </source>
</evidence>
<feature type="domain" description="Phorbol-ester/DAG-type" evidence="9">
    <location>
        <begin position="230"/>
        <end position="280"/>
    </location>
</feature>
<dbReference type="GO" id="GO:0051256">
    <property type="term" value="P:mitotic spindle midzone assembly"/>
    <property type="evidence" value="ECO:0007669"/>
    <property type="project" value="TreeGrafter"/>
</dbReference>
<dbReference type="Proteomes" id="UP000515204">
    <property type="component" value="Unplaced"/>
</dbReference>
<sequence>MSGRRITNMFNARHELQNEWQELHSALDEAQQEVTNLDQKLCHARRNLEEEKRKRRMVEQQRDQLESQINTIREILFHNEEISLDEGIKRKLQFLDKPVVARNKHNVYIRDTQNDGQLNTIMEMDSTGSILSDLNCLSKSEDDQDTNAVLLLSPKHVEWKEHGASCEKSVHKQHSTLDKVAEFNLSDKTTIATTMSKQTNDNTHTASFQTQVVPSNEIIDSNVSGTKVYAHNLVSKMVIKPETCTPCGKRIRFGKIMLKCRDCPVMCHMECKTTVLLQLCIQPATQCGVNTIVCRLRIIT</sequence>
<keyword evidence="7" id="KW-0744">Spermatogenesis</keyword>
<dbReference type="GO" id="GO:0032154">
    <property type="term" value="C:cleavage furrow"/>
    <property type="evidence" value="ECO:0007669"/>
    <property type="project" value="TreeGrafter"/>
</dbReference>
<keyword evidence="4" id="KW-0863">Zinc-finger</keyword>
<dbReference type="GO" id="GO:0008270">
    <property type="term" value="F:zinc ion binding"/>
    <property type="evidence" value="ECO:0007669"/>
    <property type="project" value="UniProtKB-KW"/>
</dbReference>
<dbReference type="GO" id="GO:0007266">
    <property type="term" value="P:Rho protein signal transduction"/>
    <property type="evidence" value="ECO:0007669"/>
    <property type="project" value="TreeGrafter"/>
</dbReference>
<protein>
    <submittedName>
        <fullName evidence="11">Rac GTPase-activating protein 1-like isoform X1</fullName>
    </submittedName>
</protein>
<accession>A0A6P3WRJ9</accession>
<keyword evidence="3" id="KW-0479">Metal-binding</keyword>
<dbReference type="GO" id="GO:0097149">
    <property type="term" value="C:centralspindlin complex"/>
    <property type="evidence" value="ECO:0007669"/>
    <property type="project" value="TreeGrafter"/>
</dbReference>
<dbReference type="InterPro" id="IPR046349">
    <property type="entry name" value="C1-like_sf"/>
</dbReference>
<dbReference type="RefSeq" id="XP_014468718.1">
    <property type="nucleotide sequence ID" value="XM_014613232.1"/>
</dbReference>
<dbReference type="OrthoDB" id="2218807at2759"/>
<dbReference type="GO" id="GO:0005634">
    <property type="term" value="C:nucleus"/>
    <property type="evidence" value="ECO:0007669"/>
    <property type="project" value="TreeGrafter"/>
</dbReference>
<evidence type="ECO:0000256" key="6">
    <source>
        <dbReference type="ARBA" id="ARBA00022833"/>
    </source>
</evidence>
<dbReference type="PANTHER" id="PTHR46199:SF3">
    <property type="entry name" value="RAC GTPASE-ACTIVATING PROTEIN 1"/>
    <property type="match status" value="1"/>
</dbReference>
<dbReference type="PROSITE" id="PS00479">
    <property type="entry name" value="ZF_DAG_PE_1"/>
    <property type="match status" value="1"/>
</dbReference>
<evidence type="ECO:0000256" key="3">
    <source>
        <dbReference type="ARBA" id="ARBA00022723"/>
    </source>
</evidence>
<dbReference type="GO" id="GO:0030496">
    <property type="term" value="C:midbody"/>
    <property type="evidence" value="ECO:0007669"/>
    <property type="project" value="TreeGrafter"/>
</dbReference>
<dbReference type="SMART" id="SM00109">
    <property type="entry name" value="C1"/>
    <property type="match status" value="1"/>
</dbReference>
<evidence type="ECO:0000256" key="8">
    <source>
        <dbReference type="SAM" id="Coils"/>
    </source>
</evidence>
<dbReference type="GO" id="GO:0007283">
    <property type="term" value="P:spermatogenesis"/>
    <property type="evidence" value="ECO:0007669"/>
    <property type="project" value="UniProtKB-KW"/>
</dbReference>
<dbReference type="GO" id="GO:0005096">
    <property type="term" value="F:GTPase activator activity"/>
    <property type="evidence" value="ECO:0007669"/>
    <property type="project" value="UniProtKB-KW"/>
</dbReference>
<feature type="coiled-coil region" evidence="8">
    <location>
        <begin position="13"/>
        <end position="75"/>
    </location>
</feature>
<dbReference type="SUPFAM" id="SSF57889">
    <property type="entry name" value="Cysteine-rich domain"/>
    <property type="match status" value="1"/>
</dbReference>
<keyword evidence="10" id="KW-1185">Reference proteome</keyword>
<dbReference type="AlphaFoldDB" id="A0A6P3WRJ9"/>
<keyword evidence="2" id="KW-0217">Developmental protein</keyword>
<gene>
    <name evidence="11" type="primary">LOC106741347</name>
</gene>
<name>A0A6P3WRJ9_DINQU</name>
<evidence type="ECO:0000313" key="10">
    <source>
        <dbReference type="Proteomes" id="UP000515204"/>
    </source>
</evidence>
<dbReference type="GeneID" id="106741347"/>
<reference evidence="11" key="1">
    <citation type="submission" date="2025-08" db="UniProtKB">
        <authorList>
            <consortium name="RefSeq"/>
        </authorList>
    </citation>
    <scope>IDENTIFICATION</scope>
</reference>
<evidence type="ECO:0000313" key="11">
    <source>
        <dbReference type="RefSeq" id="XP_014468718.1"/>
    </source>
</evidence>
<keyword evidence="5" id="KW-0221">Differentiation</keyword>
<organism evidence="10 11">
    <name type="scientific">Dinoponera quadriceps</name>
    <name type="common">South American ant</name>
    <dbReference type="NCBI Taxonomy" id="609295"/>
    <lineage>
        <taxon>Eukaryota</taxon>
        <taxon>Metazoa</taxon>
        <taxon>Ecdysozoa</taxon>
        <taxon>Arthropoda</taxon>
        <taxon>Hexapoda</taxon>
        <taxon>Insecta</taxon>
        <taxon>Pterygota</taxon>
        <taxon>Neoptera</taxon>
        <taxon>Endopterygota</taxon>
        <taxon>Hymenoptera</taxon>
        <taxon>Apocrita</taxon>
        <taxon>Aculeata</taxon>
        <taxon>Formicoidea</taxon>
        <taxon>Formicidae</taxon>
        <taxon>Ponerinae</taxon>
        <taxon>Ponerini</taxon>
        <taxon>Dinoponera</taxon>
    </lineage>
</organism>
<dbReference type="InterPro" id="IPR002219">
    <property type="entry name" value="PKC_DAG/PE"/>
</dbReference>
<dbReference type="Gene3D" id="3.30.60.20">
    <property type="match status" value="1"/>
</dbReference>
<proteinExistence type="predicted"/>
<dbReference type="PANTHER" id="PTHR46199">
    <property type="entry name" value="RAC GTPASE-ACTIVATING PROTEIN 1"/>
    <property type="match status" value="1"/>
</dbReference>
<keyword evidence="1" id="KW-0343">GTPase activation</keyword>
<dbReference type="KEGG" id="dqu:106741347"/>
<dbReference type="FunFam" id="3.30.60.20:FF:000033">
    <property type="entry name" value="Rac GTPase-activating protein 1"/>
    <property type="match status" value="1"/>
</dbReference>
<keyword evidence="6" id="KW-0862">Zinc</keyword>
<evidence type="ECO:0000256" key="1">
    <source>
        <dbReference type="ARBA" id="ARBA00022468"/>
    </source>
</evidence>
<evidence type="ECO:0000259" key="9">
    <source>
        <dbReference type="PROSITE" id="PS50081"/>
    </source>
</evidence>
<dbReference type="GO" id="GO:0000281">
    <property type="term" value="P:mitotic cytokinesis"/>
    <property type="evidence" value="ECO:0007669"/>
    <property type="project" value="TreeGrafter"/>
</dbReference>
<dbReference type="PROSITE" id="PS50081">
    <property type="entry name" value="ZF_DAG_PE_2"/>
    <property type="match status" value="1"/>
</dbReference>
<evidence type="ECO:0000256" key="5">
    <source>
        <dbReference type="ARBA" id="ARBA00022782"/>
    </source>
</evidence>
<evidence type="ECO:0000256" key="2">
    <source>
        <dbReference type="ARBA" id="ARBA00022473"/>
    </source>
</evidence>
<dbReference type="Pfam" id="PF00130">
    <property type="entry name" value="C1_1"/>
    <property type="match status" value="1"/>
</dbReference>
<dbReference type="GO" id="GO:0030154">
    <property type="term" value="P:cell differentiation"/>
    <property type="evidence" value="ECO:0007669"/>
    <property type="project" value="UniProtKB-KW"/>
</dbReference>
<keyword evidence="8" id="KW-0175">Coiled coil</keyword>
<dbReference type="CDD" id="cd20821">
    <property type="entry name" value="C1_MgcRacGAP"/>
    <property type="match status" value="1"/>
</dbReference>